<keyword evidence="2" id="KW-1185">Reference proteome</keyword>
<organism evidence="1 2">
    <name type="scientific">Roridomyces roridus</name>
    <dbReference type="NCBI Taxonomy" id="1738132"/>
    <lineage>
        <taxon>Eukaryota</taxon>
        <taxon>Fungi</taxon>
        <taxon>Dikarya</taxon>
        <taxon>Basidiomycota</taxon>
        <taxon>Agaricomycotina</taxon>
        <taxon>Agaricomycetes</taxon>
        <taxon>Agaricomycetidae</taxon>
        <taxon>Agaricales</taxon>
        <taxon>Marasmiineae</taxon>
        <taxon>Mycenaceae</taxon>
        <taxon>Roridomyces</taxon>
    </lineage>
</organism>
<name>A0AAD7CKW8_9AGAR</name>
<evidence type="ECO:0000313" key="1">
    <source>
        <dbReference type="EMBL" id="KAJ7651316.1"/>
    </source>
</evidence>
<accession>A0AAD7CKW8</accession>
<evidence type="ECO:0000313" key="2">
    <source>
        <dbReference type="Proteomes" id="UP001221142"/>
    </source>
</evidence>
<reference evidence="1" key="1">
    <citation type="submission" date="2023-03" db="EMBL/GenBank/DDBJ databases">
        <title>Massive genome expansion in bonnet fungi (Mycena s.s.) driven by repeated elements and novel gene families across ecological guilds.</title>
        <authorList>
            <consortium name="Lawrence Berkeley National Laboratory"/>
            <person name="Harder C.B."/>
            <person name="Miyauchi S."/>
            <person name="Viragh M."/>
            <person name="Kuo A."/>
            <person name="Thoen E."/>
            <person name="Andreopoulos B."/>
            <person name="Lu D."/>
            <person name="Skrede I."/>
            <person name="Drula E."/>
            <person name="Henrissat B."/>
            <person name="Morin E."/>
            <person name="Kohler A."/>
            <person name="Barry K."/>
            <person name="LaButti K."/>
            <person name="Morin E."/>
            <person name="Salamov A."/>
            <person name="Lipzen A."/>
            <person name="Mereny Z."/>
            <person name="Hegedus B."/>
            <person name="Baldrian P."/>
            <person name="Stursova M."/>
            <person name="Weitz H."/>
            <person name="Taylor A."/>
            <person name="Grigoriev I.V."/>
            <person name="Nagy L.G."/>
            <person name="Martin F."/>
            <person name="Kauserud H."/>
        </authorList>
    </citation>
    <scope>NUCLEOTIDE SEQUENCE</scope>
    <source>
        <strain evidence="1">9284</strain>
    </source>
</reference>
<protein>
    <submittedName>
        <fullName evidence="1">Uncharacterized protein</fullName>
    </submittedName>
</protein>
<dbReference type="EMBL" id="JARKIF010000001">
    <property type="protein sequence ID" value="KAJ7651316.1"/>
    <property type="molecule type" value="Genomic_DNA"/>
</dbReference>
<proteinExistence type="predicted"/>
<dbReference type="Proteomes" id="UP001221142">
    <property type="component" value="Unassembled WGS sequence"/>
</dbReference>
<gene>
    <name evidence="1" type="ORF">FB45DRAFT_1051069</name>
</gene>
<dbReference type="AlphaFoldDB" id="A0AAD7CKW8"/>
<sequence>MGNAVSIALNDWLRLGIDSKAYPRLPLELERAIFELVALSHPVSIPNLLLVASRVKEWIQPLLYHTLVFDSARPGLTRRLVDGLRFHKPASFFRIIRRQRNLVECAQNLMFLGSQTPVGQLQTVLSACPRVQNLYVLWPYPGDDFDEATLDALPLRRLHCHIGGLAPNNPFQRPFFSNMSHLELWRVPKEEDWPTLARLPRLTHLALGHYNEALSELLLKERETLIMLVVLVPPTTGTNYSTVEADPRFVMMTWRLPSSIHDWQRGVLHGDDYWGRVEDFIARRRAGLPRPPYNMFQRIQSIPFIILTPDFDPKAKTDV</sequence>
<comment type="caution">
    <text evidence="1">The sequence shown here is derived from an EMBL/GenBank/DDBJ whole genome shotgun (WGS) entry which is preliminary data.</text>
</comment>